<evidence type="ECO:0000259" key="12">
    <source>
        <dbReference type="Pfam" id="PF08264"/>
    </source>
</evidence>
<dbReference type="Gene3D" id="1.10.287.380">
    <property type="entry name" value="Valyl-tRNA synthetase, C-terminal domain"/>
    <property type="match status" value="1"/>
</dbReference>
<dbReference type="STRING" id="118110.XW81_01675"/>
<evidence type="ECO:0000256" key="5">
    <source>
        <dbReference type="ARBA" id="ARBA00022741"/>
    </source>
</evidence>
<dbReference type="InterPro" id="IPR014729">
    <property type="entry name" value="Rossmann-like_a/b/a_fold"/>
</dbReference>
<comment type="subunit">
    <text evidence="2 10">Monomer.</text>
</comment>
<dbReference type="EMBL" id="CP011299">
    <property type="protein sequence ID" value="ANF17106.1"/>
    <property type="molecule type" value="Genomic_DNA"/>
</dbReference>
<evidence type="ECO:0000256" key="10">
    <source>
        <dbReference type="HAMAP-Rule" id="MF_02004"/>
    </source>
</evidence>
<dbReference type="PATRIC" id="fig|118110.3.peg.337"/>
<dbReference type="RefSeq" id="WP_075474228.1">
    <property type="nucleotide sequence ID" value="NZ_CP011299.1"/>
</dbReference>
<dbReference type="Gene3D" id="1.10.730.10">
    <property type="entry name" value="Isoleucyl-tRNA Synthetase, Domain 1"/>
    <property type="match status" value="1"/>
</dbReference>
<dbReference type="GO" id="GO:0005524">
    <property type="term" value="F:ATP binding"/>
    <property type="evidence" value="ECO:0007669"/>
    <property type="project" value="UniProtKB-UniRule"/>
</dbReference>
<evidence type="ECO:0000256" key="1">
    <source>
        <dbReference type="ARBA" id="ARBA00004496"/>
    </source>
</evidence>
<comment type="function">
    <text evidence="10">Catalyzes the attachment of valine to tRNA(Val). As ValRS can inadvertently accommodate and process structurally similar amino acids such as threonine, to avoid such errors, it has a 'posttransfer' editing activity that hydrolyzes mischarged Thr-tRNA(Val) in a tRNA-dependent manner.</text>
</comment>
<dbReference type="InterPro" id="IPR002303">
    <property type="entry name" value="Valyl-tRNA_ligase"/>
</dbReference>
<dbReference type="CDD" id="cd07962">
    <property type="entry name" value="Anticodon_Ia_Val"/>
    <property type="match status" value="1"/>
</dbReference>
<evidence type="ECO:0000313" key="13">
    <source>
        <dbReference type="EMBL" id="ANF17106.1"/>
    </source>
</evidence>
<dbReference type="SUPFAM" id="SSF47323">
    <property type="entry name" value="Anticodon-binding domain of a subclass of class I aminoacyl-tRNA synthetases"/>
    <property type="match status" value="1"/>
</dbReference>
<feature type="short sequence motif" description="'KMSKS' region" evidence="10">
    <location>
        <begin position="558"/>
        <end position="562"/>
    </location>
</feature>
<dbReference type="Gene3D" id="3.90.740.10">
    <property type="entry name" value="Valyl/Leucyl/Isoleucyl-tRNA synthetase, editing domain"/>
    <property type="match status" value="1"/>
</dbReference>
<keyword evidence="3 10" id="KW-0963">Cytoplasm</keyword>
<comment type="domain">
    <text evidence="10">ValRS has two distinct active sites: one for aminoacylation and one for editing. The misactivated threonine is translocated from the active site to the editing site.</text>
</comment>
<dbReference type="GO" id="GO:0002161">
    <property type="term" value="F:aminoacyl-tRNA deacylase activity"/>
    <property type="evidence" value="ECO:0007669"/>
    <property type="project" value="InterPro"/>
</dbReference>
<protein>
    <recommendedName>
        <fullName evidence="10">Valine--tRNA ligase</fullName>
        <ecNumber evidence="10">6.1.1.9</ecNumber>
    </recommendedName>
    <alternativeName>
        <fullName evidence="10">Valyl-tRNA synthetase</fullName>
        <shortName evidence="10">ValRS</shortName>
    </alternativeName>
</protein>
<dbReference type="GO" id="GO:0004832">
    <property type="term" value="F:valine-tRNA ligase activity"/>
    <property type="evidence" value="ECO:0007669"/>
    <property type="project" value="UniProtKB-UniRule"/>
</dbReference>
<evidence type="ECO:0000313" key="14">
    <source>
        <dbReference type="Proteomes" id="UP000077654"/>
    </source>
</evidence>
<feature type="binding site" evidence="10">
    <location>
        <position position="561"/>
    </location>
    <ligand>
        <name>ATP</name>
        <dbReference type="ChEBI" id="CHEBI:30616"/>
    </ligand>
</feature>
<dbReference type="GO" id="GO:0006438">
    <property type="term" value="P:valyl-tRNA aminoacylation"/>
    <property type="evidence" value="ECO:0007669"/>
    <property type="project" value="UniProtKB-UniRule"/>
</dbReference>
<dbReference type="CDD" id="cd00817">
    <property type="entry name" value="ValRS_core"/>
    <property type="match status" value="1"/>
</dbReference>
<keyword evidence="4 10" id="KW-0436">Ligase</keyword>
<dbReference type="InterPro" id="IPR010978">
    <property type="entry name" value="tRNA-bd_arm"/>
</dbReference>
<dbReference type="Gene3D" id="3.40.50.620">
    <property type="entry name" value="HUPs"/>
    <property type="match status" value="2"/>
</dbReference>
<dbReference type="HAMAP" id="MF_02004">
    <property type="entry name" value="Val_tRNA_synth_type1"/>
    <property type="match status" value="1"/>
</dbReference>
<evidence type="ECO:0000259" key="11">
    <source>
        <dbReference type="Pfam" id="PF00133"/>
    </source>
</evidence>
<dbReference type="PRINTS" id="PR00986">
    <property type="entry name" value="TRNASYNTHVAL"/>
</dbReference>
<dbReference type="InterPro" id="IPR009008">
    <property type="entry name" value="Val/Leu/Ile-tRNA-synth_edit"/>
</dbReference>
<dbReference type="EC" id="6.1.1.9" evidence="10"/>
<comment type="similarity">
    <text evidence="10">Belongs to the class-I aminoacyl-tRNA synthetase family. ValS type 1 subfamily.</text>
</comment>
<proteinExistence type="inferred from homology"/>
<dbReference type="FunFam" id="3.40.50.620:FF:000032">
    <property type="entry name" value="Valine--tRNA ligase"/>
    <property type="match status" value="1"/>
</dbReference>
<keyword evidence="6 10" id="KW-0067">ATP-binding</keyword>
<dbReference type="SUPFAM" id="SSF50677">
    <property type="entry name" value="ValRS/IleRS/LeuRS editing domain"/>
    <property type="match status" value="1"/>
</dbReference>
<organism evidence="13 14">
    <name type="scientific">Buchnera aphidicola subsp. Schlechtendalia chinensis</name>
    <dbReference type="NCBI Taxonomy" id="118110"/>
    <lineage>
        <taxon>Bacteria</taxon>
        <taxon>Pseudomonadati</taxon>
        <taxon>Pseudomonadota</taxon>
        <taxon>Gammaproteobacteria</taxon>
        <taxon>Enterobacterales</taxon>
        <taxon>Erwiniaceae</taxon>
        <taxon>Buchnera</taxon>
    </lineage>
</organism>
<keyword evidence="10" id="KW-0175">Coiled coil</keyword>
<keyword evidence="5 10" id="KW-0547">Nucleotide-binding</keyword>
<keyword evidence="7 10" id="KW-0648">Protein biosynthesis</keyword>
<dbReference type="InterPro" id="IPR009080">
    <property type="entry name" value="tRNAsynth_Ia_anticodon-bd"/>
</dbReference>
<dbReference type="SUPFAM" id="SSF52374">
    <property type="entry name" value="Nucleotidylyl transferase"/>
    <property type="match status" value="1"/>
</dbReference>
<sequence>MKKYFNPIDIEEKLYDFWEKNGYFKPDFSCNKSNFCIILPPPNITGNLHIGHAFQYTIMDILVRYHRMQGKNTLWQVGTDHAGIATQIVLEKKILLKEEKTLKEYGKEKFIKKAWEWKKKSIHKITYQMRRLGISVDWTRQKFTLDPEISYAVKQAFIILFNQKLIYKRKKLVNWDPILKTVVSDLEVQNRNSIGKMWYIRYTVINNNSDIDNDDISNEYLTIATTRPETLFGDAAVAVHPEDKRYKKFIGRNVLVPLINRVVPIIGDYYVQMDKGTGCVKVTPAHDFNDFAIGVRHNLPIINIFTLDGDISDTVQEYCLDGKPSNIYDKEIPLKYRKINKFLARKLIINELIENNQLEKVENYNLTIPYGDRSNAIIEPLLTNQWYLSVSSLSKKALDSVKNGDIEFIPRSYENIYFSWMSKIEDWCISRQLWWGHQIPIWYDKKGNMYAGHCERHVRKTYSLSKEVELIQDDDVLDTWFSSGLWVLASLGWPKDISFLKKFYSTDVIVSGFDIIFFWISRMIMLSMHFMTDKQKKLTVPFKKVYITGLICDENGRKMSKSEGNVIDPIDMIDGITLESLIKKRTKDMLCSKLEIQIQKRTKIMFPNGINATGTDALRFTCAALASPTRYINWNVNRLFGYRNFCNKLWNASRFLLLNIDIAMKFHDDKKVLSIADKWILLKFNTTVKEYRYALDTYRFDLASSVLYEFVWNIFCDFYIELVKPFIVSCSDLELVGTKHTLLYVLESILRLAHPIIPFITEEIWQKIRIFLNTKDVNTIMLCSFPKYKKNFNDNNVLKDMKRIRSIIEIVRQYRNNIKLTYKTLIPIYFYNTSLKINMLIESHKEYLKKVLYLKDITILFDNKNRSSYLSYSFFGSEILIPILGNFSKNMEFERISKEILKTTLKIKKIKNQLFNKNFLKNAPQEIIKNVKKQFKDLNMNLEKLLLKKDQLL</sequence>
<evidence type="ECO:0000256" key="6">
    <source>
        <dbReference type="ARBA" id="ARBA00022840"/>
    </source>
</evidence>
<keyword evidence="8 10" id="KW-0030">Aminoacyl-tRNA synthetase</keyword>
<evidence type="ECO:0000256" key="2">
    <source>
        <dbReference type="ARBA" id="ARBA00011245"/>
    </source>
</evidence>
<name>A0A172WDQ0_BUCSC</name>
<dbReference type="Proteomes" id="UP000077654">
    <property type="component" value="Chromosome"/>
</dbReference>
<feature type="domain" description="Methionyl/Valyl/Leucyl/Isoleucyl-tRNA synthetase anticodon-binding" evidence="12">
    <location>
        <begin position="677"/>
        <end position="823"/>
    </location>
</feature>
<accession>A0A172WDQ0</accession>
<dbReference type="InterPro" id="IPR033705">
    <property type="entry name" value="Anticodon_Ia_Val"/>
</dbReference>
<dbReference type="SUPFAM" id="SSF46589">
    <property type="entry name" value="tRNA-binding arm"/>
    <property type="match status" value="1"/>
</dbReference>
<evidence type="ECO:0000256" key="9">
    <source>
        <dbReference type="ARBA" id="ARBA00047552"/>
    </source>
</evidence>
<evidence type="ECO:0000256" key="4">
    <source>
        <dbReference type="ARBA" id="ARBA00022598"/>
    </source>
</evidence>
<dbReference type="InterPro" id="IPR001412">
    <property type="entry name" value="aa-tRNA-synth_I_CS"/>
</dbReference>
<reference evidence="13 14" key="1">
    <citation type="submission" date="2015-04" db="EMBL/GenBank/DDBJ databases">
        <title>Buchnera aphidicola assembly.</title>
        <authorList>
            <person name="Zhang Y."/>
        </authorList>
    </citation>
    <scope>NUCLEOTIDE SEQUENCE [LARGE SCALE GENOMIC DNA]</scope>
    <source>
        <strain evidence="13 14">SC</strain>
    </source>
</reference>
<comment type="catalytic activity">
    <reaction evidence="9 10">
        <text>tRNA(Val) + L-valine + ATP = L-valyl-tRNA(Val) + AMP + diphosphate</text>
        <dbReference type="Rhea" id="RHEA:10704"/>
        <dbReference type="Rhea" id="RHEA-COMP:9672"/>
        <dbReference type="Rhea" id="RHEA-COMP:9708"/>
        <dbReference type="ChEBI" id="CHEBI:30616"/>
        <dbReference type="ChEBI" id="CHEBI:33019"/>
        <dbReference type="ChEBI" id="CHEBI:57762"/>
        <dbReference type="ChEBI" id="CHEBI:78442"/>
        <dbReference type="ChEBI" id="CHEBI:78537"/>
        <dbReference type="ChEBI" id="CHEBI:456215"/>
        <dbReference type="EC" id="6.1.1.9"/>
    </reaction>
</comment>
<evidence type="ECO:0000256" key="8">
    <source>
        <dbReference type="ARBA" id="ARBA00023146"/>
    </source>
</evidence>
<comment type="domain">
    <text evidence="10">The C-terminal coiled-coil domain is crucial for aminoacylation activity.</text>
</comment>
<dbReference type="AlphaFoldDB" id="A0A172WDQ0"/>
<keyword evidence="14" id="KW-1185">Reference proteome</keyword>
<dbReference type="PROSITE" id="PS00178">
    <property type="entry name" value="AA_TRNA_LIGASE_I"/>
    <property type="match status" value="1"/>
</dbReference>
<dbReference type="InterPro" id="IPR002300">
    <property type="entry name" value="aa-tRNA-synth_Ia"/>
</dbReference>
<evidence type="ECO:0000256" key="3">
    <source>
        <dbReference type="ARBA" id="ARBA00022490"/>
    </source>
</evidence>
<dbReference type="PANTHER" id="PTHR11946:SF93">
    <property type="entry name" value="VALINE--TRNA LIGASE, CHLOROPLASTIC_MITOCHONDRIAL 2"/>
    <property type="match status" value="1"/>
</dbReference>
<dbReference type="InterPro" id="IPR013155">
    <property type="entry name" value="M/V/L/I-tRNA-synth_anticd-bd"/>
</dbReference>
<dbReference type="OrthoDB" id="9810365at2"/>
<dbReference type="InterPro" id="IPR037118">
    <property type="entry name" value="Val-tRNA_synth_C_sf"/>
</dbReference>
<feature type="short sequence motif" description="'HIGH' region" evidence="10">
    <location>
        <begin position="42"/>
        <end position="52"/>
    </location>
</feature>
<dbReference type="NCBIfam" id="TIGR00422">
    <property type="entry name" value="valS"/>
    <property type="match status" value="1"/>
</dbReference>
<dbReference type="GO" id="GO:0005829">
    <property type="term" value="C:cytosol"/>
    <property type="evidence" value="ECO:0007669"/>
    <property type="project" value="TreeGrafter"/>
</dbReference>
<comment type="subcellular location">
    <subcellularLocation>
        <location evidence="1 10">Cytoplasm</location>
    </subcellularLocation>
</comment>
<dbReference type="Pfam" id="PF08264">
    <property type="entry name" value="Anticodon_1"/>
    <property type="match status" value="1"/>
</dbReference>
<dbReference type="NCBIfam" id="NF004349">
    <property type="entry name" value="PRK05729.1"/>
    <property type="match status" value="1"/>
</dbReference>
<dbReference type="PANTHER" id="PTHR11946">
    <property type="entry name" value="VALYL-TRNA SYNTHETASES"/>
    <property type="match status" value="1"/>
</dbReference>
<gene>
    <name evidence="10" type="primary">valS</name>
    <name evidence="13" type="ORF">XW81_01675</name>
</gene>
<dbReference type="Pfam" id="PF00133">
    <property type="entry name" value="tRNA-synt_1"/>
    <property type="match status" value="1"/>
</dbReference>
<evidence type="ECO:0000256" key="7">
    <source>
        <dbReference type="ARBA" id="ARBA00022917"/>
    </source>
</evidence>
<feature type="domain" description="Aminoacyl-tRNA synthetase class Ia" evidence="11">
    <location>
        <begin position="13"/>
        <end position="634"/>
    </location>
</feature>